<dbReference type="AlphaFoldDB" id="A0A1R3HCB8"/>
<dbReference type="OrthoDB" id="5835829at2759"/>
<comment type="similarity">
    <text evidence="1">Belongs to the UDP-glycosyltransferase family.</text>
</comment>
<evidence type="ECO:0000256" key="1">
    <source>
        <dbReference type="ARBA" id="ARBA00009995"/>
    </source>
</evidence>
<dbReference type="STRING" id="210143.A0A1R3HCB8"/>
<dbReference type="Gramene" id="OMO67955">
    <property type="protein sequence ID" value="OMO67955"/>
    <property type="gene ID" value="CCACVL1_20172"/>
</dbReference>
<dbReference type="PANTHER" id="PTHR48047:SF118">
    <property type="entry name" value="HEXOSYLTRANSFERASE-RELATED"/>
    <property type="match status" value="1"/>
</dbReference>
<keyword evidence="2" id="KW-0328">Glycosyltransferase</keyword>
<accession>A0A1R3HCB8</accession>
<dbReference type="PANTHER" id="PTHR48047">
    <property type="entry name" value="GLYCOSYLTRANSFERASE"/>
    <property type="match status" value="1"/>
</dbReference>
<evidence type="ECO:0000256" key="2">
    <source>
        <dbReference type="ARBA" id="ARBA00022676"/>
    </source>
</evidence>
<gene>
    <name evidence="3" type="ORF">CCACVL1_20172</name>
</gene>
<sequence length="281" mass="31087">MANAGVHILVYPFPGAGHIIPFLDLTHRLLNRGLTVTVLVTPNNLHLLDQLLSRHASSSLHPLVLPAPDPPAKFGLIPRMRALRELHYPLLLHWFHSHASPPLAIISDFFLGWTLSLASELGVPRLVFSPSGSFSISLNFSMCREPPRIDDPEDVDHIVSFNGLPNSPEFPCHQITLMYSWGVVLNTCSHLESIYIDHIKKEMGHDRVWAVGPLMVPDEDGDGDDANAMDLTNRVDASRPEKDRAKKLSEAALTAVKGGTSHKDLESFVKTVKELKAQQSD</sequence>
<protein>
    <submittedName>
        <fullName evidence="3">UDP-glucuronosyl/UDP-glucosyltransferase</fullName>
    </submittedName>
</protein>
<comment type="caution">
    <text evidence="3">The sequence shown here is derived from an EMBL/GenBank/DDBJ whole genome shotgun (WGS) entry which is preliminary data.</text>
</comment>
<evidence type="ECO:0000313" key="4">
    <source>
        <dbReference type="Proteomes" id="UP000188268"/>
    </source>
</evidence>
<dbReference type="SUPFAM" id="SSF53756">
    <property type="entry name" value="UDP-Glycosyltransferase/glycogen phosphorylase"/>
    <property type="match status" value="1"/>
</dbReference>
<dbReference type="Proteomes" id="UP000188268">
    <property type="component" value="Unassembled WGS sequence"/>
</dbReference>
<dbReference type="Gene3D" id="3.40.50.2000">
    <property type="entry name" value="Glycogen Phosphorylase B"/>
    <property type="match status" value="1"/>
</dbReference>
<dbReference type="OMA" id="YLESPLX"/>
<dbReference type="GO" id="GO:0035251">
    <property type="term" value="F:UDP-glucosyltransferase activity"/>
    <property type="evidence" value="ECO:0007669"/>
    <property type="project" value="TreeGrafter"/>
</dbReference>
<evidence type="ECO:0000313" key="3">
    <source>
        <dbReference type="EMBL" id="OMO67955.1"/>
    </source>
</evidence>
<keyword evidence="3" id="KW-0808">Transferase</keyword>
<reference evidence="3 4" key="1">
    <citation type="submission" date="2013-09" db="EMBL/GenBank/DDBJ databases">
        <title>Corchorus capsularis genome sequencing.</title>
        <authorList>
            <person name="Alam M."/>
            <person name="Haque M.S."/>
            <person name="Islam M.S."/>
            <person name="Emdad E.M."/>
            <person name="Islam M.M."/>
            <person name="Ahmed B."/>
            <person name="Halim A."/>
            <person name="Hossen Q.M.M."/>
            <person name="Hossain M.Z."/>
            <person name="Ahmed R."/>
            <person name="Khan M.M."/>
            <person name="Islam R."/>
            <person name="Rashid M.M."/>
            <person name="Khan S.A."/>
            <person name="Rahman M.S."/>
            <person name="Alam M."/>
        </authorList>
    </citation>
    <scope>NUCLEOTIDE SEQUENCE [LARGE SCALE GENOMIC DNA]</scope>
    <source>
        <strain evidence="4">cv. CVL-1</strain>
        <tissue evidence="3">Whole seedling</tissue>
    </source>
</reference>
<organism evidence="3 4">
    <name type="scientific">Corchorus capsularis</name>
    <name type="common">Jute</name>
    <dbReference type="NCBI Taxonomy" id="210143"/>
    <lineage>
        <taxon>Eukaryota</taxon>
        <taxon>Viridiplantae</taxon>
        <taxon>Streptophyta</taxon>
        <taxon>Embryophyta</taxon>
        <taxon>Tracheophyta</taxon>
        <taxon>Spermatophyta</taxon>
        <taxon>Magnoliopsida</taxon>
        <taxon>eudicotyledons</taxon>
        <taxon>Gunneridae</taxon>
        <taxon>Pentapetalae</taxon>
        <taxon>rosids</taxon>
        <taxon>malvids</taxon>
        <taxon>Malvales</taxon>
        <taxon>Malvaceae</taxon>
        <taxon>Grewioideae</taxon>
        <taxon>Apeibeae</taxon>
        <taxon>Corchorus</taxon>
    </lineage>
</organism>
<name>A0A1R3HCB8_COCAP</name>
<dbReference type="EMBL" id="AWWV01012321">
    <property type="protein sequence ID" value="OMO67955.1"/>
    <property type="molecule type" value="Genomic_DNA"/>
</dbReference>
<keyword evidence="4" id="KW-1185">Reference proteome</keyword>
<proteinExistence type="inferred from homology"/>